<dbReference type="UniPathway" id="UPA00098">
    <property type="reaction ID" value="UER00360"/>
</dbReference>
<keyword evidence="5 7" id="KW-0560">Oxidoreductase</keyword>
<dbReference type="InterPro" id="IPR016162">
    <property type="entry name" value="Ald_DH_N"/>
</dbReference>
<dbReference type="PANTHER" id="PTHR11063">
    <property type="entry name" value="GLUTAMATE SEMIALDEHYDE DEHYDROGENASE"/>
    <property type="match status" value="1"/>
</dbReference>
<dbReference type="Proteomes" id="UP000245678">
    <property type="component" value="Unassembled WGS sequence"/>
</dbReference>
<evidence type="ECO:0000256" key="1">
    <source>
        <dbReference type="ARBA" id="ARBA00004985"/>
    </source>
</evidence>
<keyword evidence="9" id="KW-1185">Reference proteome</keyword>
<dbReference type="InterPro" id="IPR016163">
    <property type="entry name" value="Ald_DH_C"/>
</dbReference>
<evidence type="ECO:0000256" key="5">
    <source>
        <dbReference type="ARBA" id="ARBA00023002"/>
    </source>
</evidence>
<proteinExistence type="inferred from homology"/>
<name>A0A316HVB1_9SPHI</name>
<dbReference type="PANTHER" id="PTHR11063:SF8">
    <property type="entry name" value="DELTA-1-PYRROLINE-5-CARBOXYLATE SYNTHASE"/>
    <property type="match status" value="1"/>
</dbReference>
<accession>A0A316HVB1</accession>
<dbReference type="PROSITE" id="PS01223">
    <property type="entry name" value="PROA"/>
    <property type="match status" value="1"/>
</dbReference>
<dbReference type="InterPro" id="IPR020593">
    <property type="entry name" value="G-glutamylP_reductase_CS"/>
</dbReference>
<keyword evidence="7" id="KW-0963">Cytoplasm</keyword>
<dbReference type="AlphaFoldDB" id="A0A316HVB1"/>
<evidence type="ECO:0000256" key="3">
    <source>
        <dbReference type="ARBA" id="ARBA00022650"/>
    </source>
</evidence>
<evidence type="ECO:0000256" key="4">
    <source>
        <dbReference type="ARBA" id="ARBA00022857"/>
    </source>
</evidence>
<comment type="subcellular location">
    <subcellularLocation>
        <location evidence="7">Cytoplasm</location>
    </subcellularLocation>
</comment>
<dbReference type="CDD" id="cd07079">
    <property type="entry name" value="ALDH_F18-19_ProA-GPR"/>
    <property type="match status" value="1"/>
</dbReference>
<dbReference type="NCBIfam" id="TIGR00407">
    <property type="entry name" value="proA"/>
    <property type="match status" value="1"/>
</dbReference>
<evidence type="ECO:0000256" key="6">
    <source>
        <dbReference type="ARBA" id="ARBA00049024"/>
    </source>
</evidence>
<comment type="function">
    <text evidence="7">Catalyzes the NADPH-dependent reduction of L-glutamate 5-phosphate into L-glutamate 5-semialdehyde and phosphate. The product spontaneously undergoes cyclization to form 1-pyrroline-5-carboxylate.</text>
</comment>
<dbReference type="Gene3D" id="3.40.309.10">
    <property type="entry name" value="Aldehyde Dehydrogenase, Chain A, domain 2"/>
    <property type="match status" value="1"/>
</dbReference>
<dbReference type="EMBL" id="QGHA01000002">
    <property type="protein sequence ID" value="PWK78882.1"/>
    <property type="molecule type" value="Genomic_DNA"/>
</dbReference>
<dbReference type="InterPro" id="IPR012134">
    <property type="entry name" value="Glu-5-SA_DH"/>
</dbReference>
<dbReference type="GO" id="GO:0055129">
    <property type="term" value="P:L-proline biosynthetic process"/>
    <property type="evidence" value="ECO:0007669"/>
    <property type="project" value="UniProtKB-UniRule"/>
</dbReference>
<keyword evidence="2 7" id="KW-0028">Amino-acid biosynthesis</keyword>
<dbReference type="GO" id="GO:0005737">
    <property type="term" value="C:cytoplasm"/>
    <property type="evidence" value="ECO:0007669"/>
    <property type="project" value="UniProtKB-SubCell"/>
</dbReference>
<keyword evidence="4 7" id="KW-0521">NADP</keyword>
<keyword evidence="3 7" id="KW-0641">Proline biosynthesis</keyword>
<dbReference type="InterPro" id="IPR000965">
    <property type="entry name" value="GPR_dom"/>
</dbReference>
<gene>
    <name evidence="7" type="primary">proA</name>
    <name evidence="8" type="ORF">LX99_01335</name>
</gene>
<dbReference type="Gene3D" id="3.40.605.10">
    <property type="entry name" value="Aldehyde Dehydrogenase, Chain A, domain 1"/>
    <property type="match status" value="1"/>
</dbReference>
<dbReference type="InterPro" id="IPR016161">
    <property type="entry name" value="Ald_DH/histidinol_DH"/>
</dbReference>
<dbReference type="NCBIfam" id="NF001221">
    <property type="entry name" value="PRK00197.1"/>
    <property type="match status" value="1"/>
</dbReference>
<dbReference type="EC" id="1.2.1.41" evidence="7"/>
<dbReference type="HAMAP" id="MF_00412">
    <property type="entry name" value="ProA"/>
    <property type="match status" value="1"/>
</dbReference>
<dbReference type="PIRSF" id="PIRSF000151">
    <property type="entry name" value="GPR"/>
    <property type="match status" value="1"/>
</dbReference>
<comment type="pathway">
    <text evidence="1 7">Amino-acid biosynthesis; L-proline biosynthesis; L-glutamate 5-semialdehyde from L-glutamate: step 2/2.</text>
</comment>
<comment type="similarity">
    <text evidence="7">Belongs to the gamma-glutamyl phosphate reductase family.</text>
</comment>
<evidence type="ECO:0000256" key="7">
    <source>
        <dbReference type="HAMAP-Rule" id="MF_00412"/>
    </source>
</evidence>
<dbReference type="RefSeq" id="WP_109607144.1">
    <property type="nucleotide sequence ID" value="NZ_QGHA01000002.1"/>
</dbReference>
<sequence length="415" mass="45218">MEYNSYFDKAREAGRKPALATALINEVLEDVAAEAIAQTAYILAENQKDLDRMDPADPKYDRLKLTAERIKGIAADMIAVSRLDSPLGKQLSATEMPNGLSISKIRVPLGIVGVIYEARPNVTFDVFALCFKTGNVSVLKGGSDADFSNRAIISVIHQILKKHGIDTNVVTLLPPEREATAALLNAIGYIDVLIPRGSQSLIDFVRDNSKVPVIETGAGIVHTYFDKSGDLEKGAQIIANAKTRRVSVCNALDCLIIHSSRLNDLPRLAHILKQKEVEIFADDKAFKALEAHYPATLLYQARPEHFGTEFLSMKMAIKTVASFQEALGYISANSSKHSEAIISEDETNIARFLNEVDAAAVYANVSTAFTDGAQFGLGAEIGISTQKLHARGPMGLEELTSYKWLVRGNGQTRTP</sequence>
<dbReference type="GO" id="GO:0004350">
    <property type="term" value="F:glutamate-5-semialdehyde dehydrogenase activity"/>
    <property type="evidence" value="ECO:0007669"/>
    <property type="project" value="UniProtKB-UniRule"/>
</dbReference>
<protein>
    <recommendedName>
        <fullName evidence="7">Gamma-glutamyl phosphate reductase</fullName>
        <shortName evidence="7">GPR</shortName>
        <ecNumber evidence="7">1.2.1.41</ecNumber>
    </recommendedName>
    <alternativeName>
        <fullName evidence="7">Glutamate-5-semialdehyde dehydrogenase</fullName>
    </alternativeName>
    <alternativeName>
        <fullName evidence="7">Glutamyl-gamma-semialdehyde dehydrogenase</fullName>
        <shortName evidence="7">GSA dehydrogenase</shortName>
    </alternativeName>
</protein>
<dbReference type="SUPFAM" id="SSF53720">
    <property type="entry name" value="ALDH-like"/>
    <property type="match status" value="1"/>
</dbReference>
<reference evidence="8 9" key="1">
    <citation type="submission" date="2018-05" db="EMBL/GenBank/DDBJ databases">
        <title>Genomic Encyclopedia of Archaeal and Bacterial Type Strains, Phase II (KMG-II): from individual species to whole genera.</title>
        <authorList>
            <person name="Goeker M."/>
        </authorList>
    </citation>
    <scope>NUCLEOTIDE SEQUENCE [LARGE SCALE GENOMIC DNA]</scope>
    <source>
        <strain evidence="8 9">DSM 19975</strain>
    </source>
</reference>
<comment type="catalytic activity">
    <reaction evidence="6 7">
        <text>L-glutamate 5-semialdehyde + phosphate + NADP(+) = L-glutamyl 5-phosphate + NADPH + H(+)</text>
        <dbReference type="Rhea" id="RHEA:19541"/>
        <dbReference type="ChEBI" id="CHEBI:15378"/>
        <dbReference type="ChEBI" id="CHEBI:43474"/>
        <dbReference type="ChEBI" id="CHEBI:57783"/>
        <dbReference type="ChEBI" id="CHEBI:58066"/>
        <dbReference type="ChEBI" id="CHEBI:58274"/>
        <dbReference type="ChEBI" id="CHEBI:58349"/>
        <dbReference type="EC" id="1.2.1.41"/>
    </reaction>
</comment>
<evidence type="ECO:0000313" key="8">
    <source>
        <dbReference type="EMBL" id="PWK78882.1"/>
    </source>
</evidence>
<organism evidence="8 9">
    <name type="scientific">Mucilaginibacter oryzae</name>
    <dbReference type="NCBI Taxonomy" id="468058"/>
    <lineage>
        <taxon>Bacteria</taxon>
        <taxon>Pseudomonadati</taxon>
        <taxon>Bacteroidota</taxon>
        <taxon>Sphingobacteriia</taxon>
        <taxon>Sphingobacteriales</taxon>
        <taxon>Sphingobacteriaceae</taxon>
        <taxon>Mucilaginibacter</taxon>
    </lineage>
</organism>
<dbReference type="GO" id="GO:0050661">
    <property type="term" value="F:NADP binding"/>
    <property type="evidence" value="ECO:0007669"/>
    <property type="project" value="InterPro"/>
</dbReference>
<evidence type="ECO:0000256" key="2">
    <source>
        <dbReference type="ARBA" id="ARBA00022605"/>
    </source>
</evidence>
<comment type="caution">
    <text evidence="8">The sequence shown here is derived from an EMBL/GenBank/DDBJ whole genome shotgun (WGS) entry which is preliminary data.</text>
</comment>
<evidence type="ECO:0000313" key="9">
    <source>
        <dbReference type="Proteomes" id="UP000245678"/>
    </source>
</evidence>